<comment type="caution">
    <text evidence="4">The sequence shown here is derived from an EMBL/GenBank/DDBJ whole genome shotgun (WGS) entry which is preliminary data.</text>
</comment>
<dbReference type="InterPro" id="IPR029069">
    <property type="entry name" value="HotDog_dom_sf"/>
</dbReference>
<evidence type="ECO:0000259" key="3">
    <source>
        <dbReference type="Pfam" id="PF03061"/>
    </source>
</evidence>
<dbReference type="Gene3D" id="3.10.129.10">
    <property type="entry name" value="Hotdog Thioesterase"/>
    <property type="match status" value="1"/>
</dbReference>
<organism evidence="4 5">
    <name type="scientific">Caldalkalibacillus horti</name>
    <dbReference type="NCBI Taxonomy" id="77523"/>
    <lineage>
        <taxon>Bacteria</taxon>
        <taxon>Bacillati</taxon>
        <taxon>Bacillota</taxon>
        <taxon>Bacilli</taxon>
        <taxon>Bacillales</taxon>
        <taxon>Bacillaceae</taxon>
        <taxon>Caldalkalibacillus</taxon>
    </lineage>
</organism>
<proteinExistence type="inferred from homology"/>
<keyword evidence="2" id="KW-0378">Hydrolase</keyword>
<dbReference type="PANTHER" id="PTHR21660:SF1">
    <property type="entry name" value="ACYL-COENZYME A THIOESTERASE 13"/>
    <property type="match status" value="1"/>
</dbReference>
<dbReference type="RefSeq" id="WP_307395099.1">
    <property type="nucleotide sequence ID" value="NZ_BAAADK010000047.1"/>
</dbReference>
<evidence type="ECO:0000313" key="4">
    <source>
        <dbReference type="EMBL" id="MDQ0166693.1"/>
    </source>
</evidence>
<dbReference type="PANTHER" id="PTHR21660">
    <property type="entry name" value="THIOESTERASE SUPERFAMILY MEMBER-RELATED"/>
    <property type="match status" value="1"/>
</dbReference>
<dbReference type="Pfam" id="PF03061">
    <property type="entry name" value="4HBT"/>
    <property type="match status" value="1"/>
</dbReference>
<dbReference type="Proteomes" id="UP001235840">
    <property type="component" value="Unassembled WGS sequence"/>
</dbReference>
<evidence type="ECO:0000256" key="1">
    <source>
        <dbReference type="ARBA" id="ARBA00008324"/>
    </source>
</evidence>
<keyword evidence="5" id="KW-1185">Reference proteome</keyword>
<name>A0ABT9W0A7_9BACI</name>
<dbReference type="SUPFAM" id="SSF54637">
    <property type="entry name" value="Thioesterase/thiol ester dehydrase-isomerase"/>
    <property type="match status" value="1"/>
</dbReference>
<sequence length="141" mass="15228">MEEVSPYTVQDLLDVVHGDKHPPNCDLTMKVKAYFAKDGLAKGIWTVHPEFLNGHGVAMGGFVSAAADIMMAYAMASKLGEKQGFSSITLQATYHRPIALGTVEIEARVERLGKSVAYVEATLSQNNKRAATLTSSIMVVN</sequence>
<evidence type="ECO:0000256" key="2">
    <source>
        <dbReference type="ARBA" id="ARBA00022801"/>
    </source>
</evidence>
<dbReference type="CDD" id="cd03443">
    <property type="entry name" value="PaaI_thioesterase"/>
    <property type="match status" value="1"/>
</dbReference>
<gene>
    <name evidence="4" type="ORF">J2S11_002609</name>
</gene>
<protein>
    <submittedName>
        <fullName evidence="4">Uncharacterized protein (TIGR00369 family)</fullName>
    </submittedName>
</protein>
<dbReference type="InterPro" id="IPR039298">
    <property type="entry name" value="ACOT13"/>
</dbReference>
<dbReference type="EMBL" id="JAUSTY010000010">
    <property type="protein sequence ID" value="MDQ0166693.1"/>
    <property type="molecule type" value="Genomic_DNA"/>
</dbReference>
<dbReference type="InterPro" id="IPR006683">
    <property type="entry name" value="Thioestr_dom"/>
</dbReference>
<comment type="similarity">
    <text evidence="1">Belongs to the thioesterase PaaI family.</text>
</comment>
<accession>A0ABT9W0A7</accession>
<dbReference type="InterPro" id="IPR003736">
    <property type="entry name" value="PAAI_dom"/>
</dbReference>
<evidence type="ECO:0000313" key="5">
    <source>
        <dbReference type="Proteomes" id="UP001235840"/>
    </source>
</evidence>
<dbReference type="NCBIfam" id="TIGR00369">
    <property type="entry name" value="unchar_dom_1"/>
    <property type="match status" value="1"/>
</dbReference>
<feature type="domain" description="Thioesterase" evidence="3">
    <location>
        <begin position="55"/>
        <end position="127"/>
    </location>
</feature>
<reference evidence="4 5" key="1">
    <citation type="submission" date="2023-07" db="EMBL/GenBank/DDBJ databases">
        <title>Genomic Encyclopedia of Type Strains, Phase IV (KMG-IV): sequencing the most valuable type-strain genomes for metagenomic binning, comparative biology and taxonomic classification.</title>
        <authorList>
            <person name="Goeker M."/>
        </authorList>
    </citation>
    <scope>NUCLEOTIDE SEQUENCE [LARGE SCALE GENOMIC DNA]</scope>
    <source>
        <strain evidence="4 5">DSM 12751</strain>
    </source>
</reference>